<protein>
    <submittedName>
        <fullName evidence="1">Uncharacterized protein</fullName>
    </submittedName>
</protein>
<reference evidence="2" key="1">
    <citation type="submission" date="2024-07" db="EMBL/GenBank/DDBJ databases">
        <title>Two chromosome-level genome assemblies of Korean endemic species Abeliophyllum distichum and Forsythia ovata (Oleaceae).</title>
        <authorList>
            <person name="Jang H."/>
        </authorList>
    </citation>
    <scope>NUCLEOTIDE SEQUENCE [LARGE SCALE GENOMIC DNA]</scope>
</reference>
<evidence type="ECO:0000313" key="1">
    <source>
        <dbReference type="EMBL" id="KAL2462003.1"/>
    </source>
</evidence>
<evidence type="ECO:0000313" key="2">
    <source>
        <dbReference type="Proteomes" id="UP001604336"/>
    </source>
</evidence>
<keyword evidence="2" id="KW-1185">Reference proteome</keyword>
<comment type="caution">
    <text evidence="1">The sequence shown here is derived from an EMBL/GenBank/DDBJ whole genome shotgun (WGS) entry which is preliminary data.</text>
</comment>
<sequence>MHKYCVYGFQPVLQVWAFEAIYPLASKFVLRNPKTRAQRMINQSLRVTPFFVKIITIMDDPRRHRLEENEDADIGVDRQMEVPAMQMGVRKVGTEDSVLKTKVTKGQRCQRWSIGFLERRKRKCLNQCPKIMLIGQKANKKTVTTCEFSIHS</sequence>
<dbReference type="EMBL" id="JBFOLK010000014">
    <property type="protein sequence ID" value="KAL2462003.1"/>
    <property type="molecule type" value="Genomic_DNA"/>
</dbReference>
<dbReference type="Proteomes" id="UP001604336">
    <property type="component" value="Unassembled WGS sequence"/>
</dbReference>
<dbReference type="AlphaFoldDB" id="A0ABD1PDM3"/>
<gene>
    <name evidence="1" type="ORF">Adt_45423</name>
</gene>
<name>A0ABD1PDM3_9LAMI</name>
<organism evidence="1 2">
    <name type="scientific">Abeliophyllum distichum</name>
    <dbReference type="NCBI Taxonomy" id="126358"/>
    <lineage>
        <taxon>Eukaryota</taxon>
        <taxon>Viridiplantae</taxon>
        <taxon>Streptophyta</taxon>
        <taxon>Embryophyta</taxon>
        <taxon>Tracheophyta</taxon>
        <taxon>Spermatophyta</taxon>
        <taxon>Magnoliopsida</taxon>
        <taxon>eudicotyledons</taxon>
        <taxon>Gunneridae</taxon>
        <taxon>Pentapetalae</taxon>
        <taxon>asterids</taxon>
        <taxon>lamiids</taxon>
        <taxon>Lamiales</taxon>
        <taxon>Oleaceae</taxon>
        <taxon>Forsythieae</taxon>
        <taxon>Abeliophyllum</taxon>
    </lineage>
</organism>
<proteinExistence type="predicted"/>
<accession>A0ABD1PDM3</accession>